<feature type="compositionally biased region" description="Low complexity" evidence="1">
    <location>
        <begin position="56"/>
        <end position="66"/>
    </location>
</feature>
<protein>
    <submittedName>
        <fullName evidence="2">Uncharacterized protein</fullName>
    </submittedName>
</protein>
<dbReference type="EMBL" id="CM000767">
    <property type="protein sequence ID" value="OQU78790.1"/>
    <property type="molecule type" value="Genomic_DNA"/>
</dbReference>
<reference evidence="2 3" key="1">
    <citation type="journal article" date="2009" name="Nature">
        <title>The Sorghum bicolor genome and the diversification of grasses.</title>
        <authorList>
            <person name="Paterson A.H."/>
            <person name="Bowers J.E."/>
            <person name="Bruggmann R."/>
            <person name="Dubchak I."/>
            <person name="Grimwood J."/>
            <person name="Gundlach H."/>
            <person name="Haberer G."/>
            <person name="Hellsten U."/>
            <person name="Mitros T."/>
            <person name="Poliakov A."/>
            <person name="Schmutz J."/>
            <person name="Spannagl M."/>
            <person name="Tang H."/>
            <person name="Wang X."/>
            <person name="Wicker T."/>
            <person name="Bharti A.K."/>
            <person name="Chapman J."/>
            <person name="Feltus F.A."/>
            <person name="Gowik U."/>
            <person name="Grigoriev I.V."/>
            <person name="Lyons E."/>
            <person name="Maher C.A."/>
            <person name="Martis M."/>
            <person name="Narechania A."/>
            <person name="Otillar R.P."/>
            <person name="Penning B.W."/>
            <person name="Salamov A.A."/>
            <person name="Wang Y."/>
            <person name="Zhang L."/>
            <person name="Carpita N.C."/>
            <person name="Freeling M."/>
            <person name="Gingle A.R."/>
            <person name="Hash C.T."/>
            <person name="Keller B."/>
            <person name="Klein P."/>
            <person name="Kresovich S."/>
            <person name="McCann M.C."/>
            <person name="Ming R."/>
            <person name="Peterson D.G."/>
            <person name="Mehboob-ur-Rahman"/>
            <person name="Ware D."/>
            <person name="Westhoff P."/>
            <person name="Mayer K.F."/>
            <person name="Messing J."/>
            <person name="Rokhsar D.S."/>
        </authorList>
    </citation>
    <scope>NUCLEOTIDE SEQUENCE [LARGE SCALE GENOMIC DNA]</scope>
    <source>
        <strain evidence="3">cv. BTx623</strain>
    </source>
</reference>
<dbReference type="Proteomes" id="UP000000768">
    <property type="component" value="Chromosome 8"/>
</dbReference>
<evidence type="ECO:0000313" key="3">
    <source>
        <dbReference type="Proteomes" id="UP000000768"/>
    </source>
</evidence>
<dbReference type="InParanoid" id="A0A1Z5R4Z9"/>
<proteinExistence type="predicted"/>
<reference evidence="3" key="2">
    <citation type="journal article" date="2018" name="Plant J.">
        <title>The Sorghum bicolor reference genome: improved assembly, gene annotations, a transcriptome atlas, and signatures of genome organization.</title>
        <authorList>
            <person name="McCormick R.F."/>
            <person name="Truong S.K."/>
            <person name="Sreedasyam A."/>
            <person name="Jenkins J."/>
            <person name="Shu S."/>
            <person name="Sims D."/>
            <person name="Kennedy M."/>
            <person name="Amirebrahimi M."/>
            <person name="Weers B.D."/>
            <person name="McKinley B."/>
            <person name="Mattison A."/>
            <person name="Morishige D.T."/>
            <person name="Grimwood J."/>
            <person name="Schmutz J."/>
            <person name="Mullet J.E."/>
        </authorList>
    </citation>
    <scope>NUCLEOTIDE SEQUENCE [LARGE SCALE GENOMIC DNA]</scope>
    <source>
        <strain evidence="3">cv. BTx623</strain>
    </source>
</reference>
<sequence>MPDNYSWRRLRASSAARPSATAPSLSTVRASSVRDNSVRVSPVLKRRPRSQPSVRAPSATAPSSSAVLRHGGFGLPPTSPSPADLTRHRTRVVTVTLAVASRGCPRLLHELCDPDVIGRGYGGGGPCAFAWLR</sequence>
<keyword evidence="3" id="KW-1185">Reference proteome</keyword>
<organism evidence="2 3">
    <name type="scientific">Sorghum bicolor</name>
    <name type="common">Sorghum</name>
    <name type="synonym">Sorghum vulgare</name>
    <dbReference type="NCBI Taxonomy" id="4558"/>
    <lineage>
        <taxon>Eukaryota</taxon>
        <taxon>Viridiplantae</taxon>
        <taxon>Streptophyta</taxon>
        <taxon>Embryophyta</taxon>
        <taxon>Tracheophyta</taxon>
        <taxon>Spermatophyta</taxon>
        <taxon>Magnoliopsida</taxon>
        <taxon>Liliopsida</taxon>
        <taxon>Poales</taxon>
        <taxon>Poaceae</taxon>
        <taxon>PACMAD clade</taxon>
        <taxon>Panicoideae</taxon>
        <taxon>Andropogonodae</taxon>
        <taxon>Andropogoneae</taxon>
        <taxon>Sorghinae</taxon>
        <taxon>Sorghum</taxon>
    </lineage>
</organism>
<evidence type="ECO:0000313" key="2">
    <source>
        <dbReference type="EMBL" id="OQU78790.1"/>
    </source>
</evidence>
<feature type="compositionally biased region" description="Polar residues" evidence="1">
    <location>
        <begin position="28"/>
        <end position="39"/>
    </location>
</feature>
<evidence type="ECO:0000256" key="1">
    <source>
        <dbReference type="SAM" id="MobiDB-lite"/>
    </source>
</evidence>
<gene>
    <name evidence="2" type="ORF">SORBI_3008G048933</name>
</gene>
<dbReference type="Gramene" id="OQU78790">
    <property type="protein sequence ID" value="OQU78790"/>
    <property type="gene ID" value="SORBI_3008G048933"/>
</dbReference>
<dbReference type="AlphaFoldDB" id="A0A1Z5R4Z9"/>
<name>A0A1Z5R4Z9_SORBI</name>
<feature type="compositionally biased region" description="Low complexity" evidence="1">
    <location>
        <begin position="12"/>
        <end position="27"/>
    </location>
</feature>
<accession>A0A1Z5R4Z9</accession>
<feature type="region of interest" description="Disordered" evidence="1">
    <location>
        <begin position="1"/>
        <end position="87"/>
    </location>
</feature>